<proteinExistence type="predicted"/>
<reference evidence="1 2" key="1">
    <citation type="submission" date="2018-06" db="EMBL/GenBank/DDBJ databases">
        <authorList>
            <consortium name="Pathogen Informatics"/>
            <person name="Doyle S."/>
        </authorList>
    </citation>
    <scope>NUCLEOTIDE SEQUENCE [LARGE SCALE GENOMIC DNA]</scope>
    <source>
        <strain evidence="1 2">NCTC12475</strain>
    </source>
</reference>
<dbReference type="Proteomes" id="UP000254920">
    <property type="component" value="Unassembled WGS sequence"/>
</dbReference>
<dbReference type="OrthoDB" id="5363084at2"/>
<protein>
    <submittedName>
        <fullName evidence="1">Uncharacterized conserved protein</fullName>
    </submittedName>
</protein>
<dbReference type="GeneID" id="93090288"/>
<dbReference type="AlphaFoldDB" id="A0A381DL36"/>
<evidence type="ECO:0000313" key="1">
    <source>
        <dbReference type="EMBL" id="SUX11423.1"/>
    </source>
</evidence>
<dbReference type="RefSeq" id="WP_089182153.1">
    <property type="nucleotide sequence ID" value="NZ_CP043427.1"/>
</dbReference>
<name>A0A381DL36_9BACT</name>
<dbReference type="EMBL" id="UFVD01000001">
    <property type="protein sequence ID" value="SUX11423.1"/>
    <property type="molecule type" value="Genomic_DNA"/>
</dbReference>
<gene>
    <name evidence="1" type="ORF">NCTC12475_01648</name>
</gene>
<evidence type="ECO:0000313" key="2">
    <source>
        <dbReference type="Proteomes" id="UP000254920"/>
    </source>
</evidence>
<dbReference type="STRING" id="32024.GCA_000788295_00824"/>
<accession>A0A381DL36</accession>
<keyword evidence="2" id="KW-1185">Reference proteome</keyword>
<sequence length="91" mass="10542">MLKDILYIGLGGFLATKDKIQKELDALEQKGKLSKEDSKAFLKSLYEKGEDEHERHMQILKDILKDIIKDLNLATKDDIEKLEKKIDDKIL</sequence>
<organism evidence="1 2">
    <name type="scientific">Campylobacter sputorum subsp. sputorum</name>
    <dbReference type="NCBI Taxonomy" id="32024"/>
    <lineage>
        <taxon>Bacteria</taxon>
        <taxon>Pseudomonadati</taxon>
        <taxon>Campylobacterota</taxon>
        <taxon>Epsilonproteobacteria</taxon>
        <taxon>Campylobacterales</taxon>
        <taxon>Campylobacteraceae</taxon>
        <taxon>Campylobacter</taxon>
    </lineage>
</organism>